<dbReference type="STRING" id="89524.SAMN05444370_1412"/>
<dbReference type="Proteomes" id="UP000198703">
    <property type="component" value="Unassembled WGS sequence"/>
</dbReference>
<accession>A0A1H4G914</accession>
<dbReference type="OrthoDB" id="7650670at2"/>
<evidence type="ECO:0000256" key="1">
    <source>
        <dbReference type="SAM" id="Phobius"/>
    </source>
</evidence>
<sequence>MPSSPTLLASLSPRARAAAQAAAAIAAAFAISVGLLVAAMEMKERRLGDADSATWPPTSLADAAAQPRALLGLALEQVYEAFGETAETAIYDRLARVAAGEALETLYLQKRDALVNAAFDGGTQRVDHVDVTEAEAAVEGGLVSVAGRWRVVGAVGHEDHRHIRGAVYTARVDFALGPEGWRMVAFDLRDIDRQAVGEPLDP</sequence>
<gene>
    <name evidence="3" type="ORF">SAMN05444370_1412</name>
</gene>
<dbReference type="EMBL" id="FNQM01000041">
    <property type="protein sequence ID" value="SEB05510.1"/>
    <property type="molecule type" value="Genomic_DNA"/>
</dbReference>
<keyword evidence="2" id="KW-0732">Signal</keyword>
<feature type="chain" id="PRO_5011731125" description="Mce-associated membrane protein" evidence="2">
    <location>
        <begin position="18"/>
        <end position="202"/>
    </location>
</feature>
<keyword evidence="1" id="KW-0472">Membrane</keyword>
<keyword evidence="4" id="KW-1185">Reference proteome</keyword>
<proteinExistence type="predicted"/>
<reference evidence="3 4" key="1">
    <citation type="submission" date="2016-10" db="EMBL/GenBank/DDBJ databases">
        <authorList>
            <person name="de Groot N.N."/>
        </authorList>
    </citation>
    <scope>NUCLEOTIDE SEQUENCE [LARGE SCALE GENOMIC DNA]</scope>
    <source>
        <strain evidence="3 4">DSM 15345</strain>
    </source>
</reference>
<evidence type="ECO:0000313" key="4">
    <source>
        <dbReference type="Proteomes" id="UP000198703"/>
    </source>
</evidence>
<organism evidence="3 4">
    <name type="scientific">Rubrimonas cliftonensis</name>
    <dbReference type="NCBI Taxonomy" id="89524"/>
    <lineage>
        <taxon>Bacteria</taxon>
        <taxon>Pseudomonadati</taxon>
        <taxon>Pseudomonadota</taxon>
        <taxon>Alphaproteobacteria</taxon>
        <taxon>Rhodobacterales</taxon>
        <taxon>Paracoccaceae</taxon>
        <taxon>Rubrimonas</taxon>
    </lineage>
</organism>
<evidence type="ECO:0008006" key="5">
    <source>
        <dbReference type="Google" id="ProtNLM"/>
    </source>
</evidence>
<evidence type="ECO:0000256" key="2">
    <source>
        <dbReference type="SAM" id="SignalP"/>
    </source>
</evidence>
<feature type="transmembrane region" description="Helical" evidence="1">
    <location>
        <begin position="20"/>
        <end position="39"/>
    </location>
</feature>
<keyword evidence="1" id="KW-1133">Transmembrane helix</keyword>
<evidence type="ECO:0000313" key="3">
    <source>
        <dbReference type="EMBL" id="SEB05510.1"/>
    </source>
</evidence>
<protein>
    <recommendedName>
        <fullName evidence="5">Mce-associated membrane protein</fullName>
    </recommendedName>
</protein>
<dbReference type="AlphaFoldDB" id="A0A1H4G914"/>
<dbReference type="RefSeq" id="WP_093256745.1">
    <property type="nucleotide sequence ID" value="NZ_FNQM01000041.1"/>
</dbReference>
<feature type="signal peptide" evidence="2">
    <location>
        <begin position="1"/>
        <end position="17"/>
    </location>
</feature>
<name>A0A1H4G914_9RHOB</name>
<keyword evidence="1" id="KW-0812">Transmembrane</keyword>